<keyword evidence="6 7" id="KW-0472">Membrane</keyword>
<feature type="transmembrane region" description="Helical" evidence="7">
    <location>
        <begin position="82"/>
        <end position="101"/>
    </location>
</feature>
<dbReference type="AlphaFoldDB" id="A0A1L6RDZ5"/>
<feature type="transmembrane region" description="Helical" evidence="7">
    <location>
        <begin position="201"/>
        <end position="220"/>
    </location>
</feature>
<evidence type="ECO:0000256" key="6">
    <source>
        <dbReference type="ARBA" id="ARBA00023136"/>
    </source>
</evidence>
<keyword evidence="9" id="KW-1185">Reference proteome</keyword>
<feature type="transmembrane region" description="Helical" evidence="7">
    <location>
        <begin position="107"/>
        <end position="128"/>
    </location>
</feature>
<dbReference type="PANTHER" id="PTHR42810:SF2">
    <property type="entry name" value="PURINE PERMEASE C1399.01C-RELATED"/>
    <property type="match status" value="1"/>
</dbReference>
<organism evidence="8 9">
    <name type="scientific">Weissella jogaejeotgali</name>
    <dbReference type="NCBI Taxonomy" id="1631871"/>
    <lineage>
        <taxon>Bacteria</taxon>
        <taxon>Bacillati</taxon>
        <taxon>Bacillota</taxon>
        <taxon>Bacilli</taxon>
        <taxon>Lactobacillales</taxon>
        <taxon>Lactobacillaceae</taxon>
        <taxon>Weissella</taxon>
    </lineage>
</organism>
<dbReference type="RefSeq" id="WP_075270505.1">
    <property type="nucleotide sequence ID" value="NZ_CP014332.1"/>
</dbReference>
<dbReference type="EMBL" id="CP014332">
    <property type="protein sequence ID" value="APS42784.1"/>
    <property type="molecule type" value="Genomic_DNA"/>
</dbReference>
<proteinExistence type="inferred from homology"/>
<feature type="transmembrane region" description="Helical" evidence="7">
    <location>
        <begin position="354"/>
        <end position="373"/>
    </location>
</feature>
<dbReference type="PANTHER" id="PTHR42810">
    <property type="entry name" value="PURINE PERMEASE C1399.01C-RELATED"/>
    <property type="match status" value="1"/>
</dbReference>
<dbReference type="NCBIfam" id="NF037981">
    <property type="entry name" value="NCS2_1"/>
    <property type="match status" value="1"/>
</dbReference>
<reference evidence="8 9" key="1">
    <citation type="submission" date="2016-02" db="EMBL/GenBank/DDBJ databases">
        <title>Complete Genome Sequence of Weissella jogaejeotgali FOL01.</title>
        <authorList>
            <person name="Lee J.-H."/>
            <person name="Ku H.-J."/>
        </authorList>
    </citation>
    <scope>NUCLEOTIDE SEQUENCE [LARGE SCALE GENOMIC DNA]</scope>
    <source>
        <strain evidence="8 9">FOL01</strain>
    </source>
</reference>
<dbReference type="GO" id="GO:0042907">
    <property type="term" value="F:xanthine transmembrane transporter activity"/>
    <property type="evidence" value="ECO:0007669"/>
    <property type="project" value="TreeGrafter"/>
</dbReference>
<protein>
    <submittedName>
        <fullName evidence="8">Xanthine permease</fullName>
    </submittedName>
</protein>
<evidence type="ECO:0000256" key="7">
    <source>
        <dbReference type="SAM" id="Phobius"/>
    </source>
</evidence>
<dbReference type="GO" id="GO:0005886">
    <property type="term" value="C:plasma membrane"/>
    <property type="evidence" value="ECO:0007669"/>
    <property type="project" value="TreeGrafter"/>
</dbReference>
<keyword evidence="4 7" id="KW-0812">Transmembrane</keyword>
<evidence type="ECO:0000313" key="8">
    <source>
        <dbReference type="EMBL" id="APS42784.1"/>
    </source>
</evidence>
<feature type="transmembrane region" description="Helical" evidence="7">
    <location>
        <begin position="54"/>
        <end position="75"/>
    </location>
</feature>
<keyword evidence="3" id="KW-0813">Transport</keyword>
<dbReference type="Pfam" id="PF00860">
    <property type="entry name" value="Xan_ur_permease"/>
    <property type="match status" value="1"/>
</dbReference>
<dbReference type="Proteomes" id="UP000185473">
    <property type="component" value="Chromosome"/>
</dbReference>
<dbReference type="OrthoDB" id="9805749at2"/>
<gene>
    <name evidence="8" type="ORF">FOL01_1925</name>
</gene>
<feature type="transmembrane region" description="Helical" evidence="7">
    <location>
        <begin position="385"/>
        <end position="401"/>
    </location>
</feature>
<comment type="similarity">
    <text evidence="2">Belongs to the nucleobase:cation symporter-2 (NCS2) (TC 2.A.40) family.</text>
</comment>
<evidence type="ECO:0000313" key="9">
    <source>
        <dbReference type="Proteomes" id="UP000185473"/>
    </source>
</evidence>
<evidence type="ECO:0000256" key="4">
    <source>
        <dbReference type="ARBA" id="ARBA00022692"/>
    </source>
</evidence>
<feature type="transmembrane region" description="Helical" evidence="7">
    <location>
        <begin position="413"/>
        <end position="435"/>
    </location>
</feature>
<evidence type="ECO:0000256" key="1">
    <source>
        <dbReference type="ARBA" id="ARBA00004141"/>
    </source>
</evidence>
<feature type="transmembrane region" description="Helical" evidence="7">
    <location>
        <begin position="135"/>
        <end position="156"/>
    </location>
</feature>
<comment type="subcellular location">
    <subcellularLocation>
        <location evidence="1">Membrane</location>
        <topology evidence="1">Multi-pass membrane protein</topology>
    </subcellularLocation>
</comment>
<feature type="transmembrane region" description="Helical" evidence="7">
    <location>
        <begin position="327"/>
        <end position="348"/>
    </location>
</feature>
<sequence>MAEEKSGLLIGANDKVPAAEAGLLGLQHVLAMDVYVPPLIIAGLLSMSAVETSGFLQVAFLACGIGTLLQTSVFMKMPMSQGPSYVPIGAIVGVFMANGAANGGMAAVIGSSAVAAVLLILLGLSGVYQKIVNTLVPSIVGGTIITCVGLSLLPSALNDNIFKASGNIYQNIELAAITMVALLISIAIGTHLPQLQRIFKIGSIVIALAVGTIAASFMGLMNWSTVAKAEWFSLPQFTALHYGVSFNISAIITFIIIFMVLTTETTGTWFAMSAVTKEEITNKQWNRGVIGEGLSCLISALLGSTPMTGYSTNAGVVSITGVASRRVFVAAGIWFVILGFFGKLSALLAAIPSAVVGGVFAVIVVIIMLSGLNVIGDLNMTGNKGYVIGVPIVMTLALVFLPDKVVNDSPQMLQYLLGSPITVAAITAVILNLLLSTKNSVAPVSTVD</sequence>
<evidence type="ECO:0000256" key="3">
    <source>
        <dbReference type="ARBA" id="ARBA00022448"/>
    </source>
</evidence>
<dbReference type="KEGG" id="wjo:FOL01_1925"/>
<dbReference type="InterPro" id="IPR006043">
    <property type="entry name" value="NCS2"/>
</dbReference>
<dbReference type="STRING" id="1631871.FOL01_1925"/>
<evidence type="ECO:0000256" key="5">
    <source>
        <dbReference type="ARBA" id="ARBA00022989"/>
    </source>
</evidence>
<feature type="transmembrane region" description="Helical" evidence="7">
    <location>
        <begin position="240"/>
        <end position="262"/>
    </location>
</feature>
<feature type="transmembrane region" description="Helical" evidence="7">
    <location>
        <begin position="168"/>
        <end position="189"/>
    </location>
</feature>
<accession>A0A1L6RDZ5</accession>
<keyword evidence="5 7" id="KW-1133">Transmembrane helix</keyword>
<name>A0A1L6RDZ5_9LACO</name>
<evidence type="ECO:0000256" key="2">
    <source>
        <dbReference type="ARBA" id="ARBA00008821"/>
    </source>
</evidence>